<dbReference type="AlphaFoldDB" id="A0A4R4RVI5"/>
<keyword evidence="3" id="KW-1185">Reference proteome</keyword>
<evidence type="ECO:0000313" key="2">
    <source>
        <dbReference type="EMBL" id="TDC54161.1"/>
    </source>
</evidence>
<dbReference type="SUPFAM" id="SSF88713">
    <property type="entry name" value="Glycoside hydrolase/deacetylase"/>
    <property type="match status" value="1"/>
</dbReference>
<dbReference type="Proteomes" id="UP000295621">
    <property type="component" value="Unassembled WGS sequence"/>
</dbReference>
<accession>A0A4R4RVI5</accession>
<dbReference type="EMBL" id="SMKL01000005">
    <property type="protein sequence ID" value="TDC54161.1"/>
    <property type="molecule type" value="Genomic_DNA"/>
</dbReference>
<dbReference type="GO" id="GO:0006013">
    <property type="term" value="P:mannose metabolic process"/>
    <property type="evidence" value="ECO:0007669"/>
    <property type="project" value="InterPro"/>
</dbReference>
<dbReference type="InterPro" id="IPR011013">
    <property type="entry name" value="Gal_mutarotase_sf_dom"/>
</dbReference>
<dbReference type="GO" id="GO:0030246">
    <property type="term" value="F:carbohydrate binding"/>
    <property type="evidence" value="ECO:0007669"/>
    <property type="project" value="InterPro"/>
</dbReference>
<evidence type="ECO:0000313" key="3">
    <source>
        <dbReference type="Proteomes" id="UP000295621"/>
    </source>
</evidence>
<name>A0A4R4RVI5_9ACTN</name>
<gene>
    <name evidence="2" type="ORF">E1212_03220</name>
</gene>
<comment type="caution">
    <text evidence="2">The sequence shown here is derived from an EMBL/GenBank/DDBJ whole genome shotgun (WGS) entry which is preliminary data.</text>
</comment>
<dbReference type="Pfam" id="PF01074">
    <property type="entry name" value="Glyco_hydro_38N"/>
    <property type="match status" value="1"/>
</dbReference>
<feature type="domain" description="Glycoside hydrolase family 38 N-terminal" evidence="1">
    <location>
        <begin position="21"/>
        <end position="282"/>
    </location>
</feature>
<sequence length="869" mass="93915">MPRSFPQRSPIVPSGSCVHEVLLIPHTHHDVGYTDSPRLIDRQHRDVVGQVLHLCDRTAGDGDAALRWTFEVSRPVVEFVRRGVAADVDRLRRLVRDGRIAVTAGYLNMTQLPGEQELERTYEALAPLAEAGIPIRTEQHGDVNGLSWGSVPAMHRHGVTRLVMALNPDHGRPPFRQPSGFWWEGPDGSRVFVFLSTHYGIGEEWGIIDGDVRLAAKRIAGLVDELDEREDYPFDVAVVHAANDNRWPTLEFLPLLSTWNELHPERPMRLATMDEALDRMERVATEVELPVVRGEWADWWSHGHGSTARELAVYRRARTHQLTGEALHALADLRGDGAVDLASVLGHSRGPVRLRTRAELADDLAFVDEQLWLFGEHTWGSWESFSRPDSVYTASHWNAKAGFAYGAYDLARHVAAEGLFRLLASGSGDVADSAIHRTGLGADRTCLGGPSVVVVNPTARRRAEPVVVEAAGGAPTVVTTVVEPFGATTVPLPAEPGPGVAGHTVETPEYAVAVDPGRGGVTSLVDLRTGTELVDDRAAFPLGALVAETIPAGSDHPFLVRPRDFHPDHPGPEFDRTAATSHGPALIVRGASFTALSWSGSVGGVDVATTLRLYPSSDLVDLDVTVTKAETLAPESLFVTFPFAVTDPRFLVETAGAAFVAEHEQLPDTSKDWYAIQHAVGVSSGAGTGAPVLWGSYDAPLAQFGGFQTGRWARTLDAPAGHVNSWLMNNLHFTNFRAAQGGTQTFRYRFAPRPHDAAAVRRFGDDLLHPLVARQYAGPVAVAGSAGLRVTPADDVLVDLRPSDEPGLVRARLRSLSVEPLRARLSWVAADAVEAAASAGAWQPIGHGAGLEVDLAPQAVADVRLRRSS</sequence>
<proteinExistence type="predicted"/>
<dbReference type="InterPro" id="IPR011330">
    <property type="entry name" value="Glyco_hydro/deAcase_b/a-brl"/>
</dbReference>
<dbReference type="GO" id="GO:0004559">
    <property type="term" value="F:alpha-mannosidase activity"/>
    <property type="evidence" value="ECO:0007669"/>
    <property type="project" value="InterPro"/>
</dbReference>
<dbReference type="OrthoDB" id="237949at2"/>
<dbReference type="SUPFAM" id="SSF74650">
    <property type="entry name" value="Galactose mutarotase-like"/>
    <property type="match status" value="1"/>
</dbReference>
<protein>
    <recommendedName>
        <fullName evidence="1">Glycoside hydrolase family 38 N-terminal domain-containing protein</fullName>
    </recommendedName>
</protein>
<dbReference type="Gene3D" id="3.20.110.10">
    <property type="entry name" value="Glycoside hydrolase 38, N terminal domain"/>
    <property type="match status" value="1"/>
</dbReference>
<reference evidence="2 3" key="1">
    <citation type="submission" date="2019-02" db="EMBL/GenBank/DDBJ databases">
        <title>Draft genome sequences of novel Actinobacteria.</title>
        <authorList>
            <person name="Sahin N."/>
            <person name="Ay H."/>
            <person name="Saygin H."/>
        </authorList>
    </citation>
    <scope>NUCLEOTIDE SEQUENCE [LARGE SCALE GENOMIC DNA]</scope>
    <source>
        <strain evidence="2 3">KC603</strain>
    </source>
</reference>
<dbReference type="InterPro" id="IPR027291">
    <property type="entry name" value="Glyco_hydro_38_N_sf"/>
</dbReference>
<evidence type="ECO:0000259" key="1">
    <source>
        <dbReference type="Pfam" id="PF01074"/>
    </source>
</evidence>
<organism evidence="2 3">
    <name type="scientific">Jiangella ureilytica</name>
    <dbReference type="NCBI Taxonomy" id="2530374"/>
    <lineage>
        <taxon>Bacteria</taxon>
        <taxon>Bacillati</taxon>
        <taxon>Actinomycetota</taxon>
        <taxon>Actinomycetes</taxon>
        <taxon>Jiangellales</taxon>
        <taxon>Jiangellaceae</taxon>
        <taxon>Jiangella</taxon>
    </lineage>
</organism>
<dbReference type="CDD" id="cd10791">
    <property type="entry name" value="GH38N_AMII_like_1"/>
    <property type="match status" value="1"/>
</dbReference>
<dbReference type="InterPro" id="IPR000602">
    <property type="entry name" value="Glyco_hydro_38_N"/>
</dbReference>